<evidence type="ECO:0000256" key="2">
    <source>
        <dbReference type="ARBA" id="ARBA00009183"/>
    </source>
</evidence>
<keyword evidence="5" id="KW-0521">NADP</keyword>
<name>A0A835UKI6_VANPL</name>
<dbReference type="FunFam" id="3.50.50.60:FF:000100">
    <property type="entry name" value="Flavin-containing monooxygenase"/>
    <property type="match status" value="1"/>
</dbReference>
<comment type="cofactor">
    <cofactor evidence="1 9">
        <name>FAD</name>
        <dbReference type="ChEBI" id="CHEBI:57692"/>
    </cofactor>
</comment>
<keyword evidence="7 9" id="KW-0503">Monooxygenase</keyword>
<evidence type="ECO:0000256" key="4">
    <source>
        <dbReference type="ARBA" id="ARBA00022827"/>
    </source>
</evidence>
<dbReference type="GO" id="GO:0103075">
    <property type="term" value="F:indole-3-pyruvate monooxygenase activity"/>
    <property type="evidence" value="ECO:0007669"/>
    <property type="project" value="UniProtKB-EC"/>
</dbReference>
<evidence type="ECO:0000256" key="10">
    <source>
        <dbReference type="SAM" id="MobiDB-lite"/>
    </source>
</evidence>
<dbReference type="PANTHER" id="PTHR43539:SF78">
    <property type="entry name" value="FLAVIN-CONTAINING MONOOXYGENASE"/>
    <property type="match status" value="1"/>
</dbReference>
<dbReference type="InterPro" id="IPR020946">
    <property type="entry name" value="Flavin_mOase-like"/>
</dbReference>
<evidence type="ECO:0000256" key="8">
    <source>
        <dbReference type="ARBA" id="ARBA00047707"/>
    </source>
</evidence>
<dbReference type="SUPFAM" id="SSF48403">
    <property type="entry name" value="Ankyrin repeat"/>
    <property type="match status" value="1"/>
</dbReference>
<dbReference type="GO" id="GO:0050660">
    <property type="term" value="F:flavin adenine dinucleotide binding"/>
    <property type="evidence" value="ECO:0007669"/>
    <property type="project" value="InterPro"/>
</dbReference>
<evidence type="ECO:0000256" key="5">
    <source>
        <dbReference type="ARBA" id="ARBA00022857"/>
    </source>
</evidence>
<comment type="catalytic activity">
    <reaction evidence="8">
        <text>indole-3-pyruvate + NADPH + O2 + H(+) = (indol-3-yl)acetate + CO2 + NADP(+) + H2O</text>
        <dbReference type="Rhea" id="RHEA:34331"/>
        <dbReference type="ChEBI" id="CHEBI:15377"/>
        <dbReference type="ChEBI" id="CHEBI:15378"/>
        <dbReference type="ChEBI" id="CHEBI:15379"/>
        <dbReference type="ChEBI" id="CHEBI:16526"/>
        <dbReference type="ChEBI" id="CHEBI:17640"/>
        <dbReference type="ChEBI" id="CHEBI:30854"/>
        <dbReference type="ChEBI" id="CHEBI:57783"/>
        <dbReference type="ChEBI" id="CHEBI:58349"/>
        <dbReference type="EC" id="1.14.13.168"/>
    </reaction>
</comment>
<accession>A0A835UKI6</accession>
<keyword evidence="6 9" id="KW-0560">Oxidoreductase</keyword>
<reference evidence="12 13" key="1">
    <citation type="journal article" date="2020" name="Nat. Food">
        <title>A phased Vanilla planifolia genome enables genetic improvement of flavour and production.</title>
        <authorList>
            <person name="Hasing T."/>
            <person name="Tang H."/>
            <person name="Brym M."/>
            <person name="Khazi F."/>
            <person name="Huang T."/>
            <person name="Chambers A.H."/>
        </authorList>
    </citation>
    <scope>NUCLEOTIDE SEQUENCE [LARGE SCALE GENOMIC DNA]</scope>
    <source>
        <tissue evidence="12">Leaf</tissue>
    </source>
</reference>
<dbReference type="GO" id="GO:0009851">
    <property type="term" value="P:auxin biosynthetic process"/>
    <property type="evidence" value="ECO:0007669"/>
    <property type="project" value="TreeGrafter"/>
</dbReference>
<evidence type="ECO:0000313" key="12">
    <source>
        <dbReference type="EMBL" id="KAG0464095.1"/>
    </source>
</evidence>
<dbReference type="EMBL" id="JADCNL010000010">
    <property type="protein sequence ID" value="KAG0464095.1"/>
    <property type="molecule type" value="Genomic_DNA"/>
</dbReference>
<evidence type="ECO:0000313" key="13">
    <source>
        <dbReference type="Proteomes" id="UP000636800"/>
    </source>
</evidence>
<feature type="region of interest" description="Disordered" evidence="10">
    <location>
        <begin position="215"/>
        <end position="254"/>
    </location>
</feature>
<sequence>MEDKGSFLVPMTCWRKGKWILKDASHCSITSGVLPALGERTTRKVKLRPFIISPRDKRYRAWVSPFEFGFLLKPSGSLSIADNVVNGFFAMDIILTFFVAYHDRITYVLVDDPKEIAKKYLSTCVPLWEAVLGNHEPVIRMLIDNGAALSHGDVAQYACTAAEQNSIELLKDIVDHGGDVTLPRSDGSTALHLAVCEGNVNMGHQEIVALFDAKRPSQPDNEGDPHPSSFSAPGFLGRFKSEPALPRETSHGRRVSTTFQNSLFGIMSAAQADNGGSPVASSGSSQLRAGFGYHSVQRRHGGHGHGHGHQPPVRITISCPEKPDASAKLVLVPRTLEELLAIGAKKFGFRPDRVVAEDGADVDDVRLIRDGDRLLLVSNGWSRSARYAIAFHHLLSINPLSHCLRKEHGKQQKQLKARKRQPFYLCRKKTEETEARMGSLPARSSSPHKLTIVAGPIIVGAGPSGLAAAACLADAGVPSIVLERSGSLASLWRHWTYDRLTLHLPKHFCELPLMGFPADFPKYPSKDQFISYLESYADAFGIKPRFDFAVECAEFDPAIGRWRVRTRGEELLSRWLVVATGENAEPAMPDLPGLIKFSGEVIHSSEYRSGERYKGKKVLVVGCGNSGMEICLDLFRHGSKPSMVVRNNVHVLPREMMGYSTFGIAMVLQKWLPLRLVDKILLFLAHIALGETGSVGLRRPKTGPIELKDLTGKTPVMDVGALSLIKSGKIKVTEGVREITSGGAKFVDGKEELFDSIILATGYKSNVPSWLKDKAGHFTDEGLPNAAFPKGWKGENGLYCVGFTKRGLLGTNFDARSIARDIHLQLKPAS</sequence>
<dbReference type="InterPro" id="IPR021789">
    <property type="entry name" value="KHA_dom"/>
</dbReference>
<dbReference type="SUPFAM" id="SSF51905">
    <property type="entry name" value="FAD/NAD(P)-binding domain"/>
    <property type="match status" value="2"/>
</dbReference>
<dbReference type="Gene3D" id="3.50.50.60">
    <property type="entry name" value="FAD/NAD(P)-binding domain"/>
    <property type="match status" value="1"/>
</dbReference>
<dbReference type="AlphaFoldDB" id="A0A835UKI6"/>
<proteinExistence type="inferred from homology"/>
<dbReference type="InterPro" id="IPR036770">
    <property type="entry name" value="Ankyrin_rpt-contain_sf"/>
</dbReference>
<dbReference type="PANTHER" id="PTHR43539">
    <property type="entry name" value="FLAVIN-BINDING MONOOXYGENASE-LIKE PROTEIN (AFU_ORTHOLOGUE AFUA_4G09220)"/>
    <property type="match status" value="1"/>
</dbReference>
<dbReference type="Proteomes" id="UP000636800">
    <property type="component" value="Chromosome 10"/>
</dbReference>
<dbReference type="PRINTS" id="PR00368">
    <property type="entry name" value="FADPNR"/>
</dbReference>
<keyword evidence="4 9" id="KW-0274">FAD</keyword>
<dbReference type="InterPro" id="IPR036188">
    <property type="entry name" value="FAD/NAD-bd_sf"/>
</dbReference>
<evidence type="ECO:0000256" key="1">
    <source>
        <dbReference type="ARBA" id="ARBA00001974"/>
    </source>
</evidence>
<dbReference type="EC" id="1.-.-.-" evidence="9"/>
<evidence type="ECO:0000256" key="6">
    <source>
        <dbReference type="ARBA" id="ARBA00023002"/>
    </source>
</evidence>
<evidence type="ECO:0000256" key="9">
    <source>
        <dbReference type="RuleBase" id="RU361177"/>
    </source>
</evidence>
<dbReference type="OrthoDB" id="4062651at2759"/>
<keyword evidence="13" id="KW-1185">Reference proteome</keyword>
<keyword evidence="3 9" id="KW-0285">Flavoprotein</keyword>
<evidence type="ECO:0000256" key="7">
    <source>
        <dbReference type="ARBA" id="ARBA00023033"/>
    </source>
</evidence>
<dbReference type="PRINTS" id="PR00469">
    <property type="entry name" value="PNDRDTASEII"/>
</dbReference>
<dbReference type="InterPro" id="IPR002110">
    <property type="entry name" value="Ankyrin_rpt"/>
</dbReference>
<evidence type="ECO:0000256" key="3">
    <source>
        <dbReference type="ARBA" id="ARBA00022630"/>
    </source>
</evidence>
<dbReference type="InterPro" id="IPR050982">
    <property type="entry name" value="Auxin_biosynth/cation_transpt"/>
</dbReference>
<organism evidence="12 13">
    <name type="scientific">Vanilla planifolia</name>
    <name type="common">Vanilla</name>
    <dbReference type="NCBI Taxonomy" id="51239"/>
    <lineage>
        <taxon>Eukaryota</taxon>
        <taxon>Viridiplantae</taxon>
        <taxon>Streptophyta</taxon>
        <taxon>Embryophyta</taxon>
        <taxon>Tracheophyta</taxon>
        <taxon>Spermatophyta</taxon>
        <taxon>Magnoliopsida</taxon>
        <taxon>Liliopsida</taxon>
        <taxon>Asparagales</taxon>
        <taxon>Orchidaceae</taxon>
        <taxon>Vanilloideae</taxon>
        <taxon>Vanilleae</taxon>
        <taxon>Vanilla</taxon>
    </lineage>
</organism>
<dbReference type="PROSITE" id="PS51490">
    <property type="entry name" value="KHA"/>
    <property type="match status" value="1"/>
</dbReference>
<feature type="domain" description="KHA" evidence="11">
    <location>
        <begin position="314"/>
        <end position="394"/>
    </location>
</feature>
<dbReference type="Pfam" id="PF11834">
    <property type="entry name" value="KHA"/>
    <property type="match status" value="1"/>
</dbReference>
<gene>
    <name evidence="12" type="ORF">HPP92_020164</name>
</gene>
<comment type="similarity">
    <text evidence="2 9">Belongs to the FMO family.</text>
</comment>
<dbReference type="GO" id="GO:0004499">
    <property type="term" value="F:N,N-dimethylaniline monooxygenase activity"/>
    <property type="evidence" value="ECO:0007669"/>
    <property type="project" value="InterPro"/>
</dbReference>
<protein>
    <recommendedName>
        <fullName evidence="9">Flavin-containing monooxygenase</fullName>
        <ecNumber evidence="9">1.-.-.-</ecNumber>
    </recommendedName>
</protein>
<dbReference type="Pfam" id="PF00743">
    <property type="entry name" value="FMO-like"/>
    <property type="match status" value="1"/>
</dbReference>
<dbReference type="Gene3D" id="1.25.40.20">
    <property type="entry name" value="Ankyrin repeat-containing domain"/>
    <property type="match status" value="1"/>
</dbReference>
<evidence type="ECO:0000259" key="11">
    <source>
        <dbReference type="PROSITE" id="PS51490"/>
    </source>
</evidence>
<dbReference type="SMART" id="SM00248">
    <property type="entry name" value="ANK"/>
    <property type="match status" value="3"/>
</dbReference>
<comment type="caution">
    <text evidence="12">The sequence shown here is derived from an EMBL/GenBank/DDBJ whole genome shotgun (WGS) entry which is preliminary data.</text>
</comment>
<dbReference type="GO" id="GO:0050661">
    <property type="term" value="F:NADP binding"/>
    <property type="evidence" value="ECO:0007669"/>
    <property type="project" value="InterPro"/>
</dbReference>